<dbReference type="Proteomes" id="UP000005207">
    <property type="component" value="Unplaced"/>
</dbReference>
<reference evidence="8" key="2">
    <citation type="submission" date="2025-09" db="UniProtKB">
        <authorList>
            <consortium name="Ensembl"/>
        </authorList>
    </citation>
    <scope>IDENTIFICATION</scope>
</reference>
<dbReference type="InterPro" id="IPR020590">
    <property type="entry name" value="Guanylate_kinase_CS"/>
</dbReference>
<gene>
    <name evidence="8" type="primary">MPP3</name>
    <name evidence="8" type="synonym">LOC100690268</name>
</gene>
<feature type="domain" description="SH3" evidence="4">
    <location>
        <begin position="214"/>
        <end position="284"/>
    </location>
</feature>
<dbReference type="Gene3D" id="3.40.50.300">
    <property type="entry name" value="P-loop containing nucleotide triphosphate hydrolases"/>
    <property type="match status" value="1"/>
</dbReference>
<keyword evidence="2 3" id="KW-0728">SH3 domain</keyword>
<name>I3KHY7_ORENI</name>
<dbReference type="PROSITE" id="PS50106">
    <property type="entry name" value="PDZ"/>
    <property type="match status" value="1"/>
</dbReference>
<dbReference type="InterPro" id="IPR008144">
    <property type="entry name" value="Guanylate_kin-like_dom"/>
</dbReference>
<dbReference type="InterPro" id="IPR036028">
    <property type="entry name" value="SH3-like_dom_sf"/>
</dbReference>
<dbReference type="Gene3D" id="2.30.30.40">
    <property type="entry name" value="SH3 Domains"/>
    <property type="match status" value="1"/>
</dbReference>
<dbReference type="SMART" id="SM00326">
    <property type="entry name" value="SH3"/>
    <property type="match status" value="1"/>
</dbReference>
<dbReference type="FunFam" id="3.30.63.10:FF:000002">
    <property type="entry name" value="Guanylate kinase 1"/>
    <property type="match status" value="1"/>
</dbReference>
<dbReference type="Pfam" id="PF00595">
    <property type="entry name" value="PDZ"/>
    <property type="match status" value="1"/>
</dbReference>
<dbReference type="PANTHER" id="PTHR23122">
    <property type="entry name" value="MEMBRANE-ASSOCIATED GUANYLATE KINASE MAGUK"/>
    <property type="match status" value="1"/>
</dbReference>
<dbReference type="InterPro" id="IPR014775">
    <property type="entry name" value="L27_C"/>
</dbReference>
<organism evidence="8 9">
    <name type="scientific">Oreochromis niloticus</name>
    <name type="common">Nile tilapia</name>
    <name type="synonym">Tilapia nilotica</name>
    <dbReference type="NCBI Taxonomy" id="8128"/>
    <lineage>
        <taxon>Eukaryota</taxon>
        <taxon>Metazoa</taxon>
        <taxon>Chordata</taxon>
        <taxon>Craniata</taxon>
        <taxon>Vertebrata</taxon>
        <taxon>Euteleostomi</taxon>
        <taxon>Actinopterygii</taxon>
        <taxon>Neopterygii</taxon>
        <taxon>Teleostei</taxon>
        <taxon>Neoteleostei</taxon>
        <taxon>Acanthomorphata</taxon>
        <taxon>Ovalentaria</taxon>
        <taxon>Cichlomorphae</taxon>
        <taxon>Cichliformes</taxon>
        <taxon>Cichlidae</taxon>
        <taxon>African cichlids</taxon>
        <taxon>Pseudocrenilabrinae</taxon>
        <taxon>Oreochromini</taxon>
        <taxon>Oreochromis</taxon>
    </lineage>
</organism>
<dbReference type="AlphaFoldDB" id="I3KHY7"/>
<evidence type="ECO:0000259" key="7">
    <source>
        <dbReference type="PROSITE" id="PS51022"/>
    </source>
</evidence>
<evidence type="ECO:0000256" key="3">
    <source>
        <dbReference type="PROSITE-ProRule" id="PRU00192"/>
    </source>
</evidence>
<accession>I3KHY7</accession>
<evidence type="ECO:0000259" key="5">
    <source>
        <dbReference type="PROSITE" id="PS50052"/>
    </source>
</evidence>
<dbReference type="InterPro" id="IPR036034">
    <property type="entry name" value="PDZ_sf"/>
</dbReference>
<dbReference type="SUPFAM" id="SSF50156">
    <property type="entry name" value="PDZ domain-like"/>
    <property type="match status" value="1"/>
</dbReference>
<dbReference type="SMART" id="SM00569">
    <property type="entry name" value="L27"/>
    <property type="match status" value="1"/>
</dbReference>
<evidence type="ECO:0000259" key="4">
    <source>
        <dbReference type="PROSITE" id="PS50002"/>
    </source>
</evidence>
<proteinExistence type="inferred from homology"/>
<dbReference type="Ensembl" id="ENSONIT00000020750.2">
    <property type="protein sequence ID" value="ENSONIP00000020732.2"/>
    <property type="gene ID" value="ENSONIG00000016460.2"/>
</dbReference>
<dbReference type="PROSITE" id="PS51022">
    <property type="entry name" value="L27"/>
    <property type="match status" value="1"/>
</dbReference>
<dbReference type="Pfam" id="PF00625">
    <property type="entry name" value="Guanylate_kin"/>
    <property type="match status" value="1"/>
</dbReference>
<evidence type="ECO:0000256" key="1">
    <source>
        <dbReference type="ARBA" id="ARBA00007014"/>
    </source>
</evidence>
<comment type="similarity">
    <text evidence="1">Belongs to the MAGUK family.</text>
</comment>
<dbReference type="InterPro" id="IPR027417">
    <property type="entry name" value="P-loop_NTPase"/>
</dbReference>
<dbReference type="InterPro" id="IPR001478">
    <property type="entry name" value="PDZ"/>
</dbReference>
<dbReference type="Pfam" id="PF07653">
    <property type="entry name" value="SH3_2"/>
    <property type="match status" value="1"/>
</dbReference>
<sequence length="555" mass="62866">PPHNFSFFNTQGLHEILALLTSQLHPDANHKEDLVFLKDVFSEKSIGYLMKIHEKLKQYEKHSPTPVLHSASCLAEDVGPIRSEYIFSLAVLSAHDTVAQKKFDPVLPPLPDDLDDDLEEESVKIVRLVKNKEPLGATIRRDEATGAVIVARIMRGGAADRSGLVHVGDELREVNGNLITHKRPDEISQILSQSQGSITLKIIPAVADDDKMKESKVYIRALFDYTPFEDKATPCQEAGLPFKRGDILQVVSQEDPTWWQAKRVGDCNLRAALVPSAQFQERRLRYRMKMGSVSAPISPKHLYPKTTFVSLTASLRRSFRHRKDRQGSPGEAHTPDANHTEFLIYEEVAQYFPRPGERPRLITLIGSLGARIAELKQKVIAENPRRYGLAVPHTTRARKSHEREGVEYHFISKAAFEADIQNGKFIEYGEYKENLYGTSLDSIHRVLDQNKVCLVDVQPEALKTLRTAEFKPYVIFVRPRIGDGQRKQFGSSSSLSDDDLQEMKQSAEQMDECYGHWVDYVLVKEDPASALAELQVVLEKVQMEPQWVPASWVRR</sequence>
<dbReference type="SUPFAM" id="SSF52540">
    <property type="entry name" value="P-loop containing nucleoside triphosphate hydrolases"/>
    <property type="match status" value="1"/>
</dbReference>
<dbReference type="GeneTree" id="ENSGT00940000157190"/>
<feature type="domain" description="Guanylate kinase-like" evidence="5">
    <location>
        <begin position="359"/>
        <end position="539"/>
    </location>
</feature>
<dbReference type="SUPFAM" id="SSF50044">
    <property type="entry name" value="SH3-domain"/>
    <property type="match status" value="1"/>
</dbReference>
<keyword evidence="9" id="KW-1185">Reference proteome</keyword>
<dbReference type="CDD" id="cd06799">
    <property type="entry name" value="PDZ_MPP3-MPP4-MPP7-like"/>
    <property type="match status" value="1"/>
</dbReference>
<feature type="domain" description="PDZ" evidence="6">
    <location>
        <begin position="125"/>
        <end position="206"/>
    </location>
</feature>
<dbReference type="PROSITE" id="PS50052">
    <property type="entry name" value="GUANYLATE_KINASE_2"/>
    <property type="match status" value="1"/>
</dbReference>
<dbReference type="InterPro" id="IPR008145">
    <property type="entry name" value="GK/Ca_channel_bsu"/>
</dbReference>
<dbReference type="PROSITE" id="PS50002">
    <property type="entry name" value="SH3"/>
    <property type="match status" value="1"/>
</dbReference>
<dbReference type="Pfam" id="PF02828">
    <property type="entry name" value="L27"/>
    <property type="match status" value="1"/>
</dbReference>
<dbReference type="Gene3D" id="2.30.42.10">
    <property type="match status" value="1"/>
</dbReference>
<feature type="domain" description="L27" evidence="7">
    <location>
        <begin position="9"/>
        <end position="64"/>
    </location>
</feature>
<protein>
    <submittedName>
        <fullName evidence="8">MAGUK p55 scaffold protein 3</fullName>
    </submittedName>
</protein>
<dbReference type="PROSITE" id="PS00856">
    <property type="entry name" value="GUANYLATE_KINASE_1"/>
    <property type="match status" value="1"/>
</dbReference>
<evidence type="ECO:0000256" key="2">
    <source>
        <dbReference type="ARBA" id="ARBA00022443"/>
    </source>
</evidence>
<dbReference type="InterPro" id="IPR001452">
    <property type="entry name" value="SH3_domain"/>
</dbReference>
<dbReference type="SMART" id="SM00228">
    <property type="entry name" value="PDZ"/>
    <property type="match status" value="1"/>
</dbReference>
<dbReference type="InterPro" id="IPR004172">
    <property type="entry name" value="L27_dom"/>
</dbReference>
<evidence type="ECO:0000259" key="6">
    <source>
        <dbReference type="PROSITE" id="PS50106"/>
    </source>
</evidence>
<dbReference type="SMART" id="SM00072">
    <property type="entry name" value="GuKc"/>
    <property type="match status" value="1"/>
</dbReference>
<reference evidence="8" key="1">
    <citation type="submission" date="2025-08" db="UniProtKB">
        <authorList>
            <consortium name="Ensembl"/>
        </authorList>
    </citation>
    <scope>IDENTIFICATION</scope>
</reference>
<dbReference type="InterPro" id="IPR050716">
    <property type="entry name" value="MAGUK"/>
</dbReference>
<evidence type="ECO:0000313" key="9">
    <source>
        <dbReference type="Proteomes" id="UP000005207"/>
    </source>
</evidence>
<dbReference type="HOGENOM" id="CLU_001715_5_0_1"/>
<evidence type="ECO:0000313" key="8">
    <source>
        <dbReference type="Ensembl" id="ENSONIP00000020732.2"/>
    </source>
</evidence>